<evidence type="ECO:0000313" key="14">
    <source>
        <dbReference type="Proteomes" id="UP001143747"/>
    </source>
</evidence>
<evidence type="ECO:0000256" key="2">
    <source>
        <dbReference type="ARBA" id="ARBA00009719"/>
    </source>
</evidence>
<comment type="catalytic activity">
    <reaction evidence="11">
        <text>D-ribulose 5-phosphate + ATP = D-ribulose 1,5-bisphosphate + ADP + H(+)</text>
        <dbReference type="Rhea" id="RHEA:19365"/>
        <dbReference type="ChEBI" id="CHEBI:15378"/>
        <dbReference type="ChEBI" id="CHEBI:30616"/>
        <dbReference type="ChEBI" id="CHEBI:57870"/>
        <dbReference type="ChEBI" id="CHEBI:58121"/>
        <dbReference type="ChEBI" id="CHEBI:456216"/>
        <dbReference type="EC" id="2.7.1.19"/>
    </reaction>
</comment>
<accession>A0A9Q4KQF1</accession>
<dbReference type="PRINTS" id="PR00478">
    <property type="entry name" value="PHRIBLKINASE"/>
</dbReference>
<dbReference type="EC" id="2.7.1.19" evidence="3"/>
<evidence type="ECO:0000256" key="3">
    <source>
        <dbReference type="ARBA" id="ARBA00012042"/>
    </source>
</evidence>
<dbReference type="GO" id="GO:0008974">
    <property type="term" value="F:phosphoribulokinase activity"/>
    <property type="evidence" value="ECO:0007669"/>
    <property type="project" value="UniProtKB-EC"/>
</dbReference>
<dbReference type="EMBL" id="JAKELO010000002">
    <property type="protein sequence ID" value="MDE4908643.1"/>
    <property type="molecule type" value="Genomic_DNA"/>
</dbReference>
<evidence type="ECO:0000313" key="13">
    <source>
        <dbReference type="EMBL" id="MDE4908643.1"/>
    </source>
</evidence>
<dbReference type="InterPro" id="IPR006082">
    <property type="entry name" value="PRK"/>
</dbReference>
<dbReference type="AlphaFoldDB" id="A0A9Q4KQF1"/>
<keyword evidence="6 13" id="KW-0808">Transferase</keyword>
<proteinExistence type="inferred from homology"/>
<keyword evidence="9" id="KW-0067">ATP-binding</keyword>
<dbReference type="NCBIfam" id="NF005655">
    <property type="entry name" value="PRK07429.1"/>
    <property type="match status" value="1"/>
</dbReference>
<dbReference type="GO" id="GO:0019253">
    <property type="term" value="P:reductive pentose-phosphate cycle"/>
    <property type="evidence" value="ECO:0007669"/>
    <property type="project" value="UniProtKB-KW"/>
</dbReference>
<evidence type="ECO:0000256" key="9">
    <source>
        <dbReference type="ARBA" id="ARBA00022840"/>
    </source>
</evidence>
<evidence type="ECO:0000256" key="7">
    <source>
        <dbReference type="ARBA" id="ARBA00022741"/>
    </source>
</evidence>
<keyword evidence="8" id="KW-0418">Kinase</keyword>
<feature type="domain" description="Phosphoribulokinase/uridine kinase" evidence="12">
    <location>
        <begin position="19"/>
        <end position="195"/>
    </location>
</feature>
<dbReference type="GO" id="GO:0005524">
    <property type="term" value="F:ATP binding"/>
    <property type="evidence" value="ECO:0007669"/>
    <property type="project" value="UniProtKB-KW"/>
</dbReference>
<name>A0A9Q4KQF1_9EURY</name>
<dbReference type="Pfam" id="PF00485">
    <property type="entry name" value="PRK"/>
    <property type="match status" value="1"/>
</dbReference>
<keyword evidence="7" id="KW-0547">Nucleotide-binding</keyword>
<dbReference type="InterPro" id="IPR027417">
    <property type="entry name" value="P-loop_NTPase"/>
</dbReference>
<evidence type="ECO:0000256" key="5">
    <source>
        <dbReference type="ARBA" id="ARBA00022567"/>
    </source>
</evidence>
<comment type="similarity">
    <text evidence="2">Belongs to the phosphoribulokinase family.</text>
</comment>
<evidence type="ECO:0000256" key="1">
    <source>
        <dbReference type="ARBA" id="ARBA00005215"/>
    </source>
</evidence>
<keyword evidence="4" id="KW-0602">Photosynthesis</keyword>
<dbReference type="SUPFAM" id="SSF52540">
    <property type="entry name" value="P-loop containing nucleoside triphosphate hydrolases"/>
    <property type="match status" value="1"/>
</dbReference>
<dbReference type="Gene3D" id="3.40.50.300">
    <property type="entry name" value="P-loop containing nucleotide triphosphate hydrolases"/>
    <property type="match status" value="1"/>
</dbReference>
<dbReference type="Proteomes" id="UP001143747">
    <property type="component" value="Unassembled WGS sequence"/>
</dbReference>
<dbReference type="InterPro" id="IPR006083">
    <property type="entry name" value="PRK/URK"/>
</dbReference>
<evidence type="ECO:0000256" key="8">
    <source>
        <dbReference type="ARBA" id="ARBA00022777"/>
    </source>
</evidence>
<dbReference type="RefSeq" id="WP_274925264.1">
    <property type="nucleotide sequence ID" value="NZ_JAKELO010000002.1"/>
</dbReference>
<evidence type="ECO:0000256" key="4">
    <source>
        <dbReference type="ARBA" id="ARBA00022531"/>
    </source>
</evidence>
<comment type="caution">
    <text evidence="13">The sequence shown here is derived from an EMBL/GenBank/DDBJ whole genome shotgun (WGS) entry which is preliminary data.</text>
</comment>
<gene>
    <name evidence="13" type="ORF">L0665_08495</name>
</gene>
<keyword evidence="5" id="KW-0113">Calvin cycle</keyword>
<reference evidence="13" key="1">
    <citation type="submission" date="2022-01" db="EMBL/GenBank/DDBJ databases">
        <title>Draft genome of Methanogenium marinum DSM 15558.</title>
        <authorList>
            <person name="Chen S.-C."/>
            <person name="You Y.-T."/>
        </authorList>
    </citation>
    <scope>NUCLEOTIDE SEQUENCE</scope>
    <source>
        <strain evidence="13">DSM 15558</strain>
    </source>
</reference>
<keyword evidence="14" id="KW-1185">Reference proteome</keyword>
<evidence type="ECO:0000256" key="6">
    <source>
        <dbReference type="ARBA" id="ARBA00022679"/>
    </source>
</evidence>
<sequence>METGNFRDTIRASDCIYTIGVAGDSGSGKTTFTRAFREIFGPDLVCSFSMDDYHLLDRDARAEKGITPLHPDANNISLFEDHLCLLKQGKTISKPSYNHTTGSFDAPAPFSPKKIVIVEGLHPFSTEKMRRYFDFTCYVDPAEEVKYAWKMARDVGDRGYSRDQVTSEIHARKPDYDAYVAPQRQYADAILTITPSVFDASGKEGMYAVSLLQERFENTVKNIVFPLDLFAMTSLAERDFLIGFHSEEMYGRTMGAVRFDGDFRYEVIRRLEEAVEEETGVGSVSLYAGREYVTATEAMELILVWRIINRRIFMEYRMQDGACMTGM</sequence>
<evidence type="ECO:0000256" key="10">
    <source>
        <dbReference type="ARBA" id="ARBA00031382"/>
    </source>
</evidence>
<organism evidence="13 14">
    <name type="scientific">Methanogenium marinum</name>
    <dbReference type="NCBI Taxonomy" id="348610"/>
    <lineage>
        <taxon>Archaea</taxon>
        <taxon>Methanobacteriati</taxon>
        <taxon>Methanobacteriota</taxon>
        <taxon>Stenosarchaea group</taxon>
        <taxon>Methanomicrobia</taxon>
        <taxon>Methanomicrobiales</taxon>
        <taxon>Methanomicrobiaceae</taxon>
        <taxon>Methanogenium</taxon>
    </lineage>
</organism>
<protein>
    <recommendedName>
        <fullName evidence="3">phosphoribulokinase</fullName>
        <ecNumber evidence="3">2.7.1.19</ecNumber>
    </recommendedName>
    <alternativeName>
        <fullName evidence="10">Phosphopentokinase</fullName>
    </alternativeName>
</protein>
<dbReference type="PANTHER" id="PTHR10285">
    <property type="entry name" value="URIDINE KINASE"/>
    <property type="match status" value="1"/>
</dbReference>
<evidence type="ECO:0000259" key="12">
    <source>
        <dbReference type="Pfam" id="PF00485"/>
    </source>
</evidence>
<comment type="pathway">
    <text evidence="1">Carbohydrate biosynthesis; Calvin cycle.</text>
</comment>
<evidence type="ECO:0000256" key="11">
    <source>
        <dbReference type="ARBA" id="ARBA00047663"/>
    </source>
</evidence>